<name>A0A182MHL3_9DIPT</name>
<reference evidence="4" key="1">
    <citation type="submission" date="2013-09" db="EMBL/GenBank/DDBJ databases">
        <title>The Genome Sequence of Anopheles culicifacies species A.</title>
        <authorList>
            <consortium name="The Broad Institute Genomics Platform"/>
            <person name="Neafsey D.E."/>
            <person name="Besansky N."/>
            <person name="Howell P."/>
            <person name="Walton C."/>
            <person name="Young S.K."/>
            <person name="Zeng Q."/>
            <person name="Gargeya S."/>
            <person name="Fitzgerald M."/>
            <person name="Haas B."/>
            <person name="Abouelleil A."/>
            <person name="Allen A.W."/>
            <person name="Alvarado L."/>
            <person name="Arachchi H.M."/>
            <person name="Berlin A.M."/>
            <person name="Chapman S.B."/>
            <person name="Gainer-Dewar J."/>
            <person name="Goldberg J."/>
            <person name="Griggs A."/>
            <person name="Gujja S."/>
            <person name="Hansen M."/>
            <person name="Howarth C."/>
            <person name="Imamovic A."/>
            <person name="Ireland A."/>
            <person name="Larimer J."/>
            <person name="McCowan C."/>
            <person name="Murphy C."/>
            <person name="Pearson M."/>
            <person name="Poon T.W."/>
            <person name="Priest M."/>
            <person name="Roberts A."/>
            <person name="Saif S."/>
            <person name="Shea T."/>
            <person name="Sisk P."/>
            <person name="Sykes S."/>
            <person name="Wortman J."/>
            <person name="Nusbaum C."/>
            <person name="Birren B."/>
        </authorList>
    </citation>
    <scope>NUCLEOTIDE SEQUENCE [LARGE SCALE GENOMIC DNA]</scope>
    <source>
        <strain evidence="4">A-37</strain>
    </source>
</reference>
<dbReference type="EMBL" id="AXCM01002580">
    <property type="status" value="NOT_ANNOTATED_CDS"/>
    <property type="molecule type" value="Genomic_DNA"/>
</dbReference>
<evidence type="ECO:0000313" key="4">
    <source>
        <dbReference type="Proteomes" id="UP000075883"/>
    </source>
</evidence>
<evidence type="ECO:0000256" key="2">
    <source>
        <dbReference type="SAM" id="Phobius"/>
    </source>
</evidence>
<evidence type="ECO:0000313" key="3">
    <source>
        <dbReference type="EnsemblMetazoa" id="ACUA018463-PA"/>
    </source>
</evidence>
<feature type="region of interest" description="Disordered" evidence="1">
    <location>
        <begin position="72"/>
        <end position="129"/>
    </location>
</feature>
<dbReference type="AlphaFoldDB" id="A0A182MHL3"/>
<evidence type="ECO:0000256" key="1">
    <source>
        <dbReference type="SAM" id="MobiDB-lite"/>
    </source>
</evidence>
<dbReference type="EnsemblMetazoa" id="ACUA018463-RA">
    <property type="protein sequence ID" value="ACUA018463-PA"/>
    <property type="gene ID" value="ACUA018463"/>
</dbReference>
<protein>
    <submittedName>
        <fullName evidence="3">Uncharacterized protein</fullName>
    </submittedName>
</protein>
<feature type="compositionally biased region" description="Basic and acidic residues" evidence="1">
    <location>
        <begin position="113"/>
        <end position="129"/>
    </location>
</feature>
<keyword evidence="2" id="KW-1133">Transmembrane helix</keyword>
<keyword evidence="2" id="KW-0812">Transmembrane</keyword>
<feature type="transmembrane region" description="Helical" evidence="2">
    <location>
        <begin position="34"/>
        <end position="52"/>
    </location>
</feature>
<keyword evidence="4" id="KW-1185">Reference proteome</keyword>
<dbReference type="VEuPathDB" id="VectorBase:ACUA018463"/>
<proteinExistence type="predicted"/>
<keyword evidence="2" id="KW-0472">Membrane</keyword>
<reference evidence="3" key="2">
    <citation type="submission" date="2020-05" db="UniProtKB">
        <authorList>
            <consortium name="EnsemblMetazoa"/>
        </authorList>
    </citation>
    <scope>IDENTIFICATION</scope>
    <source>
        <strain evidence="3">A-37</strain>
    </source>
</reference>
<sequence length="148" mass="16474">MYIQHSFHVPLASDQGVRLPVPSREVFHFVVRGLWHWAVIVMLLVMLLWSCVSPSCLSQSAAPATLTKAGRCWRSSGGRRKGNQPNRDVANDDAGDDRSGTVGSSSRAFPRNVNEDDGVRKKNGTRDDTEHRQALIQVGFFTQDVKVR</sequence>
<organism evidence="3 4">
    <name type="scientific">Anopheles culicifacies</name>
    <dbReference type="NCBI Taxonomy" id="139723"/>
    <lineage>
        <taxon>Eukaryota</taxon>
        <taxon>Metazoa</taxon>
        <taxon>Ecdysozoa</taxon>
        <taxon>Arthropoda</taxon>
        <taxon>Hexapoda</taxon>
        <taxon>Insecta</taxon>
        <taxon>Pterygota</taxon>
        <taxon>Neoptera</taxon>
        <taxon>Endopterygota</taxon>
        <taxon>Diptera</taxon>
        <taxon>Nematocera</taxon>
        <taxon>Culicoidea</taxon>
        <taxon>Culicidae</taxon>
        <taxon>Anophelinae</taxon>
        <taxon>Anopheles</taxon>
        <taxon>culicifacies species complex</taxon>
    </lineage>
</organism>
<accession>A0A182MHL3</accession>
<dbReference type="Proteomes" id="UP000075883">
    <property type="component" value="Unassembled WGS sequence"/>
</dbReference>